<evidence type="ECO:0008006" key="3">
    <source>
        <dbReference type="Google" id="ProtNLM"/>
    </source>
</evidence>
<organism evidence="1 2">
    <name type="scientific">Bacteroides uniformis</name>
    <dbReference type="NCBI Taxonomy" id="820"/>
    <lineage>
        <taxon>Bacteria</taxon>
        <taxon>Pseudomonadati</taxon>
        <taxon>Bacteroidota</taxon>
        <taxon>Bacteroidia</taxon>
        <taxon>Bacteroidales</taxon>
        <taxon>Bacteroidaceae</taxon>
        <taxon>Bacteroides</taxon>
    </lineage>
</organism>
<comment type="caution">
    <text evidence="1">The sequence shown here is derived from an EMBL/GenBank/DDBJ whole genome shotgun (WGS) entry which is preliminary data.</text>
</comment>
<name>A0A1Q6IA20_BACUN</name>
<accession>A0A1Q6IA20</accession>
<dbReference type="Proteomes" id="UP000186549">
    <property type="component" value="Unassembled WGS sequence"/>
</dbReference>
<proteinExistence type="predicted"/>
<dbReference type="EMBL" id="MNQU01000167">
    <property type="protein sequence ID" value="OKZ35497.1"/>
    <property type="molecule type" value="Genomic_DNA"/>
</dbReference>
<reference evidence="1 2" key="1">
    <citation type="journal article" date="2016" name="Nat. Biotechnol.">
        <title>Measurement of bacterial replication rates in microbial communities.</title>
        <authorList>
            <person name="Brown C.T."/>
            <person name="Olm M.R."/>
            <person name="Thomas B.C."/>
            <person name="Banfield J.F."/>
        </authorList>
    </citation>
    <scope>NUCLEOTIDE SEQUENCE [LARGE SCALE GENOMIC DNA]</scope>
    <source>
        <strain evidence="1">45_41</strain>
    </source>
</reference>
<gene>
    <name evidence="1" type="ORF">BHV79_06415</name>
</gene>
<protein>
    <recommendedName>
        <fullName evidence="3">Chromosomal replication initiator DnaA C-terminal domain-containing protein</fullName>
    </recommendedName>
</protein>
<evidence type="ECO:0000313" key="2">
    <source>
        <dbReference type="Proteomes" id="UP000186549"/>
    </source>
</evidence>
<sequence length="98" mass="11328">MKLEELYKDIIGVVCDVTGLVEADILASNREECADARYLLVLALSKMLTDHEIGRFINRTRQGVSFIRSNRQKLRKWTVASNWKVISKYIASNYFICK</sequence>
<dbReference type="AlphaFoldDB" id="A0A1Q6IA20"/>
<evidence type="ECO:0000313" key="1">
    <source>
        <dbReference type="EMBL" id="OKZ35497.1"/>
    </source>
</evidence>